<evidence type="ECO:0000313" key="2">
    <source>
        <dbReference type="Proteomes" id="UP000799536"/>
    </source>
</evidence>
<dbReference type="EMBL" id="ML993956">
    <property type="protein sequence ID" value="KAF2201907.1"/>
    <property type="molecule type" value="Genomic_DNA"/>
</dbReference>
<protein>
    <submittedName>
        <fullName evidence="1">Uncharacterized protein</fullName>
    </submittedName>
</protein>
<gene>
    <name evidence="1" type="ORF">GQ43DRAFT_17282</name>
</gene>
<dbReference type="Proteomes" id="UP000799536">
    <property type="component" value="Unassembled WGS sequence"/>
</dbReference>
<accession>A0A9P4MTB3</accession>
<reference evidence="1" key="1">
    <citation type="journal article" date="2020" name="Stud. Mycol.">
        <title>101 Dothideomycetes genomes: a test case for predicting lifestyles and emergence of pathogens.</title>
        <authorList>
            <person name="Haridas S."/>
            <person name="Albert R."/>
            <person name="Binder M."/>
            <person name="Bloem J."/>
            <person name="Labutti K."/>
            <person name="Salamov A."/>
            <person name="Andreopoulos B."/>
            <person name="Baker S."/>
            <person name="Barry K."/>
            <person name="Bills G."/>
            <person name="Bluhm B."/>
            <person name="Cannon C."/>
            <person name="Castanera R."/>
            <person name="Culley D."/>
            <person name="Daum C."/>
            <person name="Ezra D."/>
            <person name="Gonzalez J."/>
            <person name="Henrissat B."/>
            <person name="Kuo A."/>
            <person name="Liang C."/>
            <person name="Lipzen A."/>
            <person name="Lutzoni F."/>
            <person name="Magnuson J."/>
            <person name="Mondo S."/>
            <person name="Nolan M."/>
            <person name="Ohm R."/>
            <person name="Pangilinan J."/>
            <person name="Park H.-J."/>
            <person name="Ramirez L."/>
            <person name="Alfaro M."/>
            <person name="Sun H."/>
            <person name="Tritt A."/>
            <person name="Yoshinaga Y."/>
            <person name="Zwiers L.-H."/>
            <person name="Turgeon B."/>
            <person name="Goodwin S."/>
            <person name="Spatafora J."/>
            <person name="Crous P."/>
            <person name="Grigoriev I."/>
        </authorList>
    </citation>
    <scope>NUCLEOTIDE SEQUENCE</scope>
    <source>
        <strain evidence="1">ATCC 74209</strain>
    </source>
</reference>
<proteinExistence type="predicted"/>
<name>A0A9P4MTB3_9PLEO</name>
<evidence type="ECO:0000313" key="1">
    <source>
        <dbReference type="EMBL" id="KAF2201907.1"/>
    </source>
</evidence>
<keyword evidence="2" id="KW-1185">Reference proteome</keyword>
<organism evidence="1 2">
    <name type="scientific">Delitschia confertaspora ATCC 74209</name>
    <dbReference type="NCBI Taxonomy" id="1513339"/>
    <lineage>
        <taxon>Eukaryota</taxon>
        <taxon>Fungi</taxon>
        <taxon>Dikarya</taxon>
        <taxon>Ascomycota</taxon>
        <taxon>Pezizomycotina</taxon>
        <taxon>Dothideomycetes</taxon>
        <taxon>Pleosporomycetidae</taxon>
        <taxon>Pleosporales</taxon>
        <taxon>Delitschiaceae</taxon>
        <taxon>Delitschia</taxon>
    </lineage>
</organism>
<dbReference type="AlphaFoldDB" id="A0A9P4MTB3"/>
<comment type="caution">
    <text evidence="1">The sequence shown here is derived from an EMBL/GenBank/DDBJ whole genome shotgun (WGS) entry which is preliminary data.</text>
</comment>
<sequence>MLPAAKFRRLGHPTPPGLTITTRALCLAGLSPSVLLKLGACSSVFLQRRSFSHNLIASSLLQLLLFHPLIYSFVRLLAAQNSTARTSSCCERPIKPRPTLNPLSGYYRRRCLQNPPFRPDTRLNTTIHILIFEAFASFRFHQTIHELIPSYFRQSRC</sequence>